<comment type="function">
    <text evidence="5">O-methyltransferase that catalyzes the 2 O-methylation steps in the ubiquinone biosynthetic pathway.</text>
</comment>
<feature type="binding site" evidence="5">
    <location>
        <position position="64"/>
    </location>
    <ligand>
        <name>S-adenosyl-L-methionine</name>
        <dbReference type="ChEBI" id="CHEBI:59789"/>
    </ligand>
</feature>
<comment type="catalytic activity">
    <reaction evidence="5">
        <text>a 3-(all-trans-polyprenyl)benzene-1,2-diol + S-adenosyl-L-methionine = a 2-methoxy-6-(all-trans-polyprenyl)phenol + S-adenosyl-L-homocysteine + H(+)</text>
        <dbReference type="Rhea" id="RHEA:31411"/>
        <dbReference type="Rhea" id="RHEA-COMP:9550"/>
        <dbReference type="Rhea" id="RHEA-COMP:9551"/>
        <dbReference type="ChEBI" id="CHEBI:15378"/>
        <dbReference type="ChEBI" id="CHEBI:57856"/>
        <dbReference type="ChEBI" id="CHEBI:59789"/>
        <dbReference type="ChEBI" id="CHEBI:62729"/>
        <dbReference type="ChEBI" id="CHEBI:62731"/>
        <dbReference type="EC" id="2.1.1.222"/>
    </reaction>
</comment>
<dbReference type="InterPro" id="IPR010233">
    <property type="entry name" value="UbiG_MeTrfase"/>
</dbReference>
<evidence type="ECO:0000256" key="4">
    <source>
        <dbReference type="ARBA" id="ARBA00022691"/>
    </source>
</evidence>
<keyword evidence="2 5" id="KW-0808">Transferase</keyword>
<dbReference type="InterPro" id="IPR029063">
    <property type="entry name" value="SAM-dependent_MTases_sf"/>
</dbReference>
<dbReference type="NCBIfam" id="TIGR01983">
    <property type="entry name" value="UbiG"/>
    <property type="match status" value="1"/>
</dbReference>
<dbReference type="CDD" id="cd02440">
    <property type="entry name" value="AdoMet_MTases"/>
    <property type="match status" value="1"/>
</dbReference>
<dbReference type="GO" id="GO:0061542">
    <property type="term" value="F:3-demethylubiquinol 3-O-methyltransferase activity"/>
    <property type="evidence" value="ECO:0007669"/>
    <property type="project" value="UniProtKB-UniRule"/>
</dbReference>
<feature type="binding site" evidence="5">
    <location>
        <position position="85"/>
    </location>
    <ligand>
        <name>S-adenosyl-L-methionine</name>
        <dbReference type="ChEBI" id="CHEBI:59789"/>
    </ligand>
</feature>
<gene>
    <name evidence="5 6" type="primary">ubiG</name>
    <name evidence="6" type="ORF">CF67_04081</name>
</gene>
<dbReference type="Gene3D" id="3.40.50.150">
    <property type="entry name" value="Vaccinia Virus protein VP39"/>
    <property type="match status" value="1"/>
</dbReference>
<name>A0A084CMR0_9GAMM</name>
<keyword evidence="3 5" id="KW-0831">Ubiquinone biosynthesis</keyword>
<dbReference type="GO" id="GO:0102208">
    <property type="term" value="F:2-polyprenyl-6-hydroxyphenol methylase activity"/>
    <property type="evidence" value="ECO:0007669"/>
    <property type="project" value="UniProtKB-EC"/>
</dbReference>
<accession>A0A084CMR0</accession>
<dbReference type="GO" id="GO:0010420">
    <property type="term" value="F:polyprenyldihydroxybenzoate methyltransferase activity"/>
    <property type="evidence" value="ECO:0007669"/>
    <property type="project" value="InterPro"/>
</dbReference>
<dbReference type="AlphaFoldDB" id="A0A084CMR0"/>
<keyword evidence="1 5" id="KW-0489">Methyltransferase</keyword>
<dbReference type="EMBL" id="JGVK01000027">
    <property type="protein sequence ID" value="KEY91089.1"/>
    <property type="molecule type" value="Genomic_DNA"/>
</dbReference>
<feature type="binding site" evidence="5">
    <location>
        <position position="129"/>
    </location>
    <ligand>
        <name>S-adenosyl-L-methionine</name>
        <dbReference type="ChEBI" id="CHEBI:59789"/>
    </ligand>
</feature>
<sequence>MNKKAVIKKGNINFREVKKFEEISPHWWNVEGKFKPLHRINPLRLDYVLEKTNGLFSKKVLDVGCGGGIFSESMAKESAEVTGLDMGKKLLKIARLHALETGVSVNYIHSTVEAHACKHTGIYDIVTCMEMLEHVPDPFSVVFACSKLVKSDGHVFFSTLNRNLKSYLFAVIFAEKLFKIIPEGTHSHRKFIRPSELMRMIDRTDLQVSGIAGLHYNPVTDNCRFSSSVDINYIVHCQKF</sequence>
<dbReference type="HAMAP" id="MF_00472">
    <property type="entry name" value="UbiG"/>
    <property type="match status" value="1"/>
</dbReference>
<dbReference type="PANTHER" id="PTHR43464:SF19">
    <property type="entry name" value="UBIQUINONE BIOSYNTHESIS O-METHYLTRANSFERASE, MITOCHONDRIAL"/>
    <property type="match status" value="1"/>
</dbReference>
<keyword evidence="6" id="KW-0830">Ubiquinone</keyword>
<dbReference type="GO" id="GO:0032259">
    <property type="term" value="P:methylation"/>
    <property type="evidence" value="ECO:0007669"/>
    <property type="project" value="UniProtKB-KW"/>
</dbReference>
<dbReference type="PANTHER" id="PTHR43464">
    <property type="entry name" value="METHYLTRANSFERASE"/>
    <property type="match status" value="1"/>
</dbReference>
<comment type="caution">
    <text evidence="6">The sequence shown here is derived from an EMBL/GenBank/DDBJ whole genome shotgun (WGS) entry which is preliminary data.</text>
</comment>
<evidence type="ECO:0000256" key="1">
    <source>
        <dbReference type="ARBA" id="ARBA00022603"/>
    </source>
</evidence>
<dbReference type="RefSeq" id="WP_034414439.1">
    <property type="nucleotide sequence ID" value="NZ_JGVK01000027.1"/>
</dbReference>
<dbReference type="EC" id="2.1.1.222" evidence="5"/>
<keyword evidence="4 5" id="KW-0949">S-adenosyl-L-methionine</keyword>
<comment type="pathway">
    <text evidence="5">Cofactor biosynthesis; ubiquinone biosynthesis.</text>
</comment>
<organism evidence="6 7">
    <name type="scientific">Candidatus Photodesmus blepharonis</name>
    <dbReference type="NCBI Taxonomy" id="1179155"/>
    <lineage>
        <taxon>Bacteria</taxon>
        <taxon>Pseudomonadati</taxon>
        <taxon>Pseudomonadota</taxon>
        <taxon>Gammaproteobacteria</taxon>
        <taxon>Vibrionales</taxon>
        <taxon>Vibrionaceae</taxon>
        <taxon>Candidatus Photodesmus</taxon>
    </lineage>
</organism>
<evidence type="ECO:0000256" key="2">
    <source>
        <dbReference type="ARBA" id="ARBA00022679"/>
    </source>
</evidence>
<dbReference type="Pfam" id="PF13489">
    <property type="entry name" value="Methyltransf_23"/>
    <property type="match status" value="1"/>
</dbReference>
<evidence type="ECO:0000256" key="3">
    <source>
        <dbReference type="ARBA" id="ARBA00022688"/>
    </source>
</evidence>
<comment type="catalytic activity">
    <reaction evidence="5">
        <text>a 3-demethylubiquinol + S-adenosyl-L-methionine = a ubiquinol + S-adenosyl-L-homocysteine + H(+)</text>
        <dbReference type="Rhea" id="RHEA:44380"/>
        <dbReference type="Rhea" id="RHEA-COMP:9566"/>
        <dbReference type="Rhea" id="RHEA-COMP:10914"/>
        <dbReference type="ChEBI" id="CHEBI:15378"/>
        <dbReference type="ChEBI" id="CHEBI:17976"/>
        <dbReference type="ChEBI" id="CHEBI:57856"/>
        <dbReference type="ChEBI" id="CHEBI:59789"/>
        <dbReference type="ChEBI" id="CHEBI:84422"/>
        <dbReference type="EC" id="2.1.1.64"/>
    </reaction>
</comment>
<evidence type="ECO:0000313" key="7">
    <source>
        <dbReference type="Proteomes" id="UP000053784"/>
    </source>
</evidence>
<dbReference type="SUPFAM" id="SSF53335">
    <property type="entry name" value="S-adenosyl-L-methionine-dependent methyltransferases"/>
    <property type="match status" value="1"/>
</dbReference>
<comment type="similarity">
    <text evidence="5">Belongs to the methyltransferase superfamily. UbiG/COQ3 family.</text>
</comment>
<proteinExistence type="inferred from homology"/>
<dbReference type="FunFam" id="3.40.50.150:FF:000028">
    <property type="entry name" value="Ubiquinone biosynthesis O-methyltransferase"/>
    <property type="match status" value="1"/>
</dbReference>
<dbReference type="Proteomes" id="UP000053784">
    <property type="component" value="Unassembled WGS sequence"/>
</dbReference>
<dbReference type="eggNOG" id="COG2227">
    <property type="taxonomic scope" value="Bacteria"/>
</dbReference>
<reference evidence="6 7" key="1">
    <citation type="submission" date="2014-03" db="EMBL/GenBank/DDBJ databases">
        <title>Selection and divergence in the genomes of co-occurring obligate luminous symbionts with specific hosts.</title>
        <authorList>
            <person name="Hendry T.A."/>
            <person name="de Wet J.R."/>
            <person name="Dunlap P.V."/>
        </authorList>
    </citation>
    <scope>NUCLEOTIDE SEQUENCE [LARGE SCALE GENOMIC DNA]</scope>
    <source>
        <strain evidence="6 7">Ppalp.1</strain>
    </source>
</reference>
<feature type="binding site" evidence="5">
    <location>
        <position position="44"/>
    </location>
    <ligand>
        <name>S-adenosyl-L-methionine</name>
        <dbReference type="ChEBI" id="CHEBI:59789"/>
    </ligand>
</feature>
<keyword evidence="7" id="KW-1185">Reference proteome</keyword>
<dbReference type="STRING" id="1179155.CF67_04081"/>
<dbReference type="OrthoDB" id="9801538at2"/>
<dbReference type="UniPathway" id="UPA00232"/>
<evidence type="ECO:0000256" key="5">
    <source>
        <dbReference type="HAMAP-Rule" id="MF_00472"/>
    </source>
</evidence>
<evidence type="ECO:0000313" key="6">
    <source>
        <dbReference type="EMBL" id="KEY91089.1"/>
    </source>
</evidence>
<protein>
    <recommendedName>
        <fullName evidence="5">Ubiquinone biosynthesis O-methyltransferase</fullName>
    </recommendedName>
    <alternativeName>
        <fullName evidence="5">2-polyprenyl-6-hydroxyphenol methylase</fullName>
        <ecNumber evidence="5">2.1.1.222</ecNumber>
    </alternativeName>
    <alternativeName>
        <fullName evidence="5">3-demethylubiquinone 3-O-methyltransferase</fullName>
        <ecNumber evidence="5">2.1.1.64</ecNumber>
    </alternativeName>
</protein>
<dbReference type="EC" id="2.1.1.64" evidence="5"/>